<dbReference type="InterPro" id="IPR050600">
    <property type="entry name" value="SETD3_SETD6_MTase"/>
</dbReference>
<keyword evidence="2" id="KW-0472">Membrane</keyword>
<dbReference type="EMBL" id="MU001670">
    <property type="protein sequence ID" value="KAF2462251.1"/>
    <property type="molecule type" value="Genomic_DNA"/>
</dbReference>
<feature type="transmembrane region" description="Helical" evidence="2">
    <location>
        <begin position="587"/>
        <end position="608"/>
    </location>
</feature>
<dbReference type="PANTHER" id="PTHR13271">
    <property type="entry name" value="UNCHARACTERIZED PUTATIVE METHYLTRANSFERASE"/>
    <property type="match status" value="1"/>
</dbReference>
<evidence type="ECO:0000259" key="3">
    <source>
        <dbReference type="PROSITE" id="PS50280"/>
    </source>
</evidence>
<dbReference type="GO" id="GO:0016279">
    <property type="term" value="F:protein-lysine N-methyltransferase activity"/>
    <property type="evidence" value="ECO:0007669"/>
    <property type="project" value="TreeGrafter"/>
</dbReference>
<evidence type="ECO:0000313" key="5">
    <source>
        <dbReference type="Proteomes" id="UP000799766"/>
    </source>
</evidence>
<proteinExistence type="predicted"/>
<protein>
    <recommendedName>
        <fullName evidence="3">SET domain-containing protein</fullName>
    </recommendedName>
</protein>
<dbReference type="Proteomes" id="UP000799766">
    <property type="component" value="Unassembled WGS sequence"/>
</dbReference>
<dbReference type="OrthoDB" id="441812at2759"/>
<keyword evidence="2" id="KW-1133">Transmembrane helix</keyword>
<feature type="region of interest" description="Disordered" evidence="1">
    <location>
        <begin position="241"/>
        <end position="269"/>
    </location>
</feature>
<sequence length="678" mass="73683">MSSLSSYPRLPSSALKPWADLNGVIFDGVAISKIPGKEERGSAVLATRSLIAEEATPLMVVPRTLALTREAVAEYAKADSILRSVLDAVGETVQTSRGAILAFLLLQSIVARPNAPRHCGVKTPFTEYIQFLSVPSLPTFYPVSLYPLMYGTTLLPVLRGKLATLQREFETIASATADMSWRKALRELDDAANAMAAIATSPTSPSDEDAEVAIRAALGGRGLGEESEDEDDEMQTDEAILSQALPGQQKRKKVAPERPPPQHPTHDISFDDWKILDAMYRSRALEYPGLGDAVVPCIDMANHSSGSSTVAAYEVSRSSPSSDEPDAVLLLRPGKVLDPGDEVTITYGDRKGACEMLFSYGFLEDSMRSARELFLEIDVPADDPLGPAKRAIFPDAPFVRVFDREESGGAGAGAGPAEGSAAEDRSTTGWESPFVWLVAANEEDGLDFAVLSTVTGERELQATFRGEPLASAVVGAGAKDSGNSTGRDPAERLKSLLEADDALRDVFRLRAAELVYQRVVQQLEMLVIPTEEVEEGWDEEEVRMEAGREAVEVVKRLRGLEGDLLKRARRDLEKEVSSSSNFFFCPLLFEIMSSCLLAFAVLPARSFISALIAYSRHVHCVAIVISVYLLLFIARILPCRPCSISLSHPASQYEHLGSLAPKRLGRLLHQSFLVSEIL</sequence>
<feature type="region of interest" description="Disordered" evidence="1">
    <location>
        <begin position="406"/>
        <end position="427"/>
    </location>
</feature>
<evidence type="ECO:0000256" key="2">
    <source>
        <dbReference type="SAM" id="Phobius"/>
    </source>
</evidence>
<dbReference type="CDD" id="cd10527">
    <property type="entry name" value="SET_LSMT"/>
    <property type="match status" value="1"/>
</dbReference>
<dbReference type="InterPro" id="IPR046341">
    <property type="entry name" value="SET_dom_sf"/>
</dbReference>
<feature type="transmembrane region" description="Helical" evidence="2">
    <location>
        <begin position="620"/>
        <end position="637"/>
    </location>
</feature>
<dbReference type="SUPFAM" id="SSF82199">
    <property type="entry name" value="SET domain"/>
    <property type="match status" value="2"/>
</dbReference>
<evidence type="ECO:0000256" key="1">
    <source>
        <dbReference type="SAM" id="MobiDB-lite"/>
    </source>
</evidence>
<dbReference type="InterPro" id="IPR001214">
    <property type="entry name" value="SET_dom"/>
</dbReference>
<evidence type="ECO:0000313" key="4">
    <source>
        <dbReference type="EMBL" id="KAF2462251.1"/>
    </source>
</evidence>
<dbReference type="GO" id="GO:0005634">
    <property type="term" value="C:nucleus"/>
    <property type="evidence" value="ECO:0007669"/>
    <property type="project" value="TreeGrafter"/>
</dbReference>
<dbReference type="AlphaFoldDB" id="A0A6A6PE58"/>
<name>A0A6A6PE58_9PEZI</name>
<organism evidence="4 5">
    <name type="scientific">Lineolata rhizophorae</name>
    <dbReference type="NCBI Taxonomy" id="578093"/>
    <lineage>
        <taxon>Eukaryota</taxon>
        <taxon>Fungi</taxon>
        <taxon>Dikarya</taxon>
        <taxon>Ascomycota</taxon>
        <taxon>Pezizomycotina</taxon>
        <taxon>Dothideomycetes</taxon>
        <taxon>Dothideomycetes incertae sedis</taxon>
        <taxon>Lineolatales</taxon>
        <taxon>Lineolataceae</taxon>
        <taxon>Lineolata</taxon>
    </lineage>
</organism>
<feature type="domain" description="SET" evidence="3">
    <location>
        <begin position="27"/>
        <end position="348"/>
    </location>
</feature>
<keyword evidence="5" id="KW-1185">Reference proteome</keyword>
<dbReference type="PROSITE" id="PS50280">
    <property type="entry name" value="SET"/>
    <property type="match status" value="1"/>
</dbReference>
<dbReference type="PANTHER" id="PTHR13271:SF76">
    <property type="entry name" value="SET DOMAIN-CONTAINING PROTEIN 8"/>
    <property type="match status" value="1"/>
</dbReference>
<dbReference type="Gene3D" id="3.90.1410.10">
    <property type="entry name" value="set domain protein methyltransferase, domain 1"/>
    <property type="match status" value="2"/>
</dbReference>
<gene>
    <name evidence="4" type="ORF">BDY21DRAFT_10568</name>
</gene>
<reference evidence="4" key="1">
    <citation type="journal article" date="2020" name="Stud. Mycol.">
        <title>101 Dothideomycetes genomes: a test case for predicting lifestyles and emergence of pathogens.</title>
        <authorList>
            <person name="Haridas S."/>
            <person name="Albert R."/>
            <person name="Binder M."/>
            <person name="Bloem J."/>
            <person name="Labutti K."/>
            <person name="Salamov A."/>
            <person name="Andreopoulos B."/>
            <person name="Baker S."/>
            <person name="Barry K."/>
            <person name="Bills G."/>
            <person name="Bluhm B."/>
            <person name="Cannon C."/>
            <person name="Castanera R."/>
            <person name="Culley D."/>
            <person name="Daum C."/>
            <person name="Ezra D."/>
            <person name="Gonzalez J."/>
            <person name="Henrissat B."/>
            <person name="Kuo A."/>
            <person name="Liang C."/>
            <person name="Lipzen A."/>
            <person name="Lutzoni F."/>
            <person name="Magnuson J."/>
            <person name="Mondo S."/>
            <person name="Nolan M."/>
            <person name="Ohm R."/>
            <person name="Pangilinan J."/>
            <person name="Park H.-J."/>
            <person name="Ramirez L."/>
            <person name="Alfaro M."/>
            <person name="Sun H."/>
            <person name="Tritt A."/>
            <person name="Yoshinaga Y."/>
            <person name="Zwiers L.-H."/>
            <person name="Turgeon B."/>
            <person name="Goodwin S."/>
            <person name="Spatafora J."/>
            <person name="Crous P."/>
            <person name="Grigoriev I."/>
        </authorList>
    </citation>
    <scope>NUCLEOTIDE SEQUENCE</scope>
    <source>
        <strain evidence="4">ATCC 16933</strain>
    </source>
</reference>
<accession>A0A6A6PE58</accession>
<keyword evidence="2" id="KW-0812">Transmembrane</keyword>